<proteinExistence type="predicted"/>
<sequence length="166" mass="18627">MKRSLFGVMITSLALVLAACSFDINNSEDEETPQSLIPVEAEFNIEEQAQPGDEITLEVEVTQGDEAVDDAHEVLYEVWMENDKEHSEMIESTHDGDGIYSATYMVEEEAVYFVQVHITARGTHVMPRMEVTVGNPDTTEVEEGTDESQDHEDGHDQNDEEDHDGH</sequence>
<dbReference type="RefSeq" id="WP_367779131.1">
    <property type="nucleotide sequence ID" value="NZ_JBFMIA010000004.1"/>
</dbReference>
<evidence type="ECO:0000313" key="5">
    <source>
        <dbReference type="Proteomes" id="UP001556040"/>
    </source>
</evidence>
<organism evidence="4 5">
    <name type="scientific">Jeotgalibacillus marinus</name>
    <dbReference type="NCBI Taxonomy" id="86667"/>
    <lineage>
        <taxon>Bacteria</taxon>
        <taxon>Bacillati</taxon>
        <taxon>Bacillota</taxon>
        <taxon>Bacilli</taxon>
        <taxon>Bacillales</taxon>
        <taxon>Caryophanaceae</taxon>
        <taxon>Jeotgalibacillus</taxon>
    </lineage>
</organism>
<keyword evidence="5" id="KW-1185">Reference proteome</keyword>
<evidence type="ECO:0000256" key="1">
    <source>
        <dbReference type="SAM" id="MobiDB-lite"/>
    </source>
</evidence>
<keyword evidence="2" id="KW-0732">Signal</keyword>
<dbReference type="Proteomes" id="UP001556040">
    <property type="component" value="Unassembled WGS sequence"/>
</dbReference>
<feature type="signal peptide" evidence="2">
    <location>
        <begin position="1"/>
        <end position="18"/>
    </location>
</feature>
<dbReference type="InterPro" id="IPR032693">
    <property type="entry name" value="YtkA-like_dom"/>
</dbReference>
<feature type="region of interest" description="Disordered" evidence="1">
    <location>
        <begin position="132"/>
        <end position="166"/>
    </location>
</feature>
<dbReference type="PROSITE" id="PS51257">
    <property type="entry name" value="PROKAR_LIPOPROTEIN"/>
    <property type="match status" value="1"/>
</dbReference>
<protein>
    <submittedName>
        <fullName evidence="4">FixH family protein</fullName>
    </submittedName>
</protein>
<name>A0ABV3Q4A4_9BACL</name>
<dbReference type="EMBL" id="JBFMIA010000004">
    <property type="protein sequence ID" value="MEW9501653.1"/>
    <property type="molecule type" value="Genomic_DNA"/>
</dbReference>
<evidence type="ECO:0000256" key="2">
    <source>
        <dbReference type="SAM" id="SignalP"/>
    </source>
</evidence>
<feature type="compositionally biased region" description="Acidic residues" evidence="1">
    <location>
        <begin position="139"/>
        <end position="150"/>
    </location>
</feature>
<feature type="domain" description="YtkA-like" evidence="3">
    <location>
        <begin position="38"/>
        <end position="117"/>
    </location>
</feature>
<feature type="compositionally biased region" description="Basic and acidic residues" evidence="1">
    <location>
        <begin position="151"/>
        <end position="166"/>
    </location>
</feature>
<feature type="chain" id="PRO_5046671867" evidence="2">
    <location>
        <begin position="19"/>
        <end position="166"/>
    </location>
</feature>
<accession>A0ABV3Q4A4</accession>
<evidence type="ECO:0000259" key="3">
    <source>
        <dbReference type="Pfam" id="PF13115"/>
    </source>
</evidence>
<reference evidence="4 5" key="1">
    <citation type="journal article" date="1979" name="Int. J. Syst. Evol. Microbiol.">
        <title>Bacillus globisporus subsp. marinus subsp. nov.</title>
        <authorList>
            <person name="Liu H."/>
        </authorList>
    </citation>
    <scope>NUCLEOTIDE SEQUENCE [LARGE SCALE GENOMIC DNA]</scope>
    <source>
        <strain evidence="4 5">DSM 1297</strain>
    </source>
</reference>
<gene>
    <name evidence="4" type="ORF">AB1471_07545</name>
</gene>
<evidence type="ECO:0000313" key="4">
    <source>
        <dbReference type="EMBL" id="MEW9501653.1"/>
    </source>
</evidence>
<dbReference type="Pfam" id="PF13115">
    <property type="entry name" value="YtkA"/>
    <property type="match status" value="1"/>
</dbReference>
<comment type="caution">
    <text evidence="4">The sequence shown here is derived from an EMBL/GenBank/DDBJ whole genome shotgun (WGS) entry which is preliminary data.</text>
</comment>